<evidence type="ECO:0000256" key="3">
    <source>
        <dbReference type="ARBA" id="ARBA00022832"/>
    </source>
</evidence>
<accession>A0A859FFL4</accession>
<evidence type="ECO:0000256" key="7">
    <source>
        <dbReference type="ARBA" id="ARBA00023160"/>
    </source>
</evidence>
<dbReference type="InterPro" id="IPR029069">
    <property type="entry name" value="HotDog_dom_sf"/>
</dbReference>
<dbReference type="AlphaFoldDB" id="A0A859FFL4"/>
<dbReference type="HAMAP" id="MF_01814">
    <property type="entry name" value="Transcrip_fact_FapR"/>
    <property type="match status" value="1"/>
</dbReference>
<dbReference type="EMBL" id="CP041372">
    <property type="protein sequence ID" value="QKS71472.1"/>
    <property type="molecule type" value="Genomic_DNA"/>
</dbReference>
<gene>
    <name evidence="9 11" type="primary">fapR</name>
    <name evidence="11" type="ORF">FLK61_32770</name>
</gene>
<feature type="domain" description="Thioesterase" evidence="10">
    <location>
        <begin position="115"/>
        <end position="167"/>
    </location>
</feature>
<keyword evidence="12" id="KW-1185">Reference proteome</keyword>
<dbReference type="PIRSF" id="PIRSF037733">
    <property type="entry name" value="Transcription_factor_FapR"/>
    <property type="match status" value="1"/>
</dbReference>
<protein>
    <recommendedName>
        <fullName evidence="9">Transcription factor FapR</fullName>
    </recommendedName>
    <alternativeName>
        <fullName evidence="9">Fatty acid and phospholipid biosynthesis regulator</fullName>
    </alternativeName>
</protein>
<evidence type="ECO:0000256" key="8">
    <source>
        <dbReference type="ARBA" id="ARBA00023163"/>
    </source>
</evidence>
<dbReference type="InterPro" id="IPR017275">
    <property type="entry name" value="Transcription_factor_FapR"/>
</dbReference>
<dbReference type="GO" id="GO:0003700">
    <property type="term" value="F:DNA-binding transcription factor activity"/>
    <property type="evidence" value="ECO:0007669"/>
    <property type="project" value="UniProtKB-UniRule"/>
</dbReference>
<dbReference type="GO" id="GO:0006633">
    <property type="term" value="P:fatty acid biosynthetic process"/>
    <property type="evidence" value="ECO:0007669"/>
    <property type="project" value="UniProtKB-KW"/>
</dbReference>
<dbReference type="GO" id="GO:0045717">
    <property type="term" value="P:negative regulation of fatty acid biosynthetic process"/>
    <property type="evidence" value="ECO:0007669"/>
    <property type="project" value="UniProtKB-UniRule"/>
</dbReference>
<dbReference type="RefSeq" id="WP_176009507.1">
    <property type="nucleotide sequence ID" value="NZ_CP041372.2"/>
</dbReference>
<dbReference type="GO" id="GO:0003677">
    <property type="term" value="F:DNA binding"/>
    <property type="evidence" value="ECO:0007669"/>
    <property type="project" value="UniProtKB-KW"/>
</dbReference>
<dbReference type="NCBIfam" id="NF003359">
    <property type="entry name" value="PRK04424.1"/>
    <property type="match status" value="1"/>
</dbReference>
<evidence type="ECO:0000256" key="4">
    <source>
        <dbReference type="ARBA" id="ARBA00023015"/>
    </source>
</evidence>
<keyword evidence="4 9" id="KW-0805">Transcription regulation</keyword>
<dbReference type="KEGG" id="psua:FLK61_32770"/>
<keyword evidence="3 9" id="KW-0276">Fatty acid metabolism</keyword>
<dbReference type="CDD" id="cd03440">
    <property type="entry name" value="hot_dog"/>
    <property type="match status" value="1"/>
</dbReference>
<comment type="similarity">
    <text evidence="9">Belongs to the FapR family.</text>
</comment>
<comment type="function">
    <text evidence="9">Transcriptional factor involved in regulation of membrane lipid biosynthesis by repressing genes involved in fatty acid and phospholipid metabolism.</text>
</comment>
<proteinExistence type="inferred from homology"/>
<dbReference type="Gene3D" id="3.10.129.10">
    <property type="entry name" value="Hotdog Thioesterase"/>
    <property type="match status" value="1"/>
</dbReference>
<evidence type="ECO:0000256" key="5">
    <source>
        <dbReference type="ARBA" id="ARBA00023098"/>
    </source>
</evidence>
<dbReference type="Proteomes" id="UP000318138">
    <property type="component" value="Chromosome"/>
</dbReference>
<keyword evidence="5 9" id="KW-0443">Lipid metabolism</keyword>
<evidence type="ECO:0000313" key="12">
    <source>
        <dbReference type="Proteomes" id="UP000318138"/>
    </source>
</evidence>
<dbReference type="Pfam" id="PF03061">
    <property type="entry name" value="4HBT"/>
    <property type="match status" value="1"/>
</dbReference>
<organism evidence="11 12">
    <name type="scientific">Paenalkalicoccus suaedae</name>
    <dbReference type="NCBI Taxonomy" id="2592382"/>
    <lineage>
        <taxon>Bacteria</taxon>
        <taxon>Bacillati</taxon>
        <taxon>Bacillota</taxon>
        <taxon>Bacilli</taxon>
        <taxon>Bacillales</taxon>
        <taxon>Bacillaceae</taxon>
        <taxon>Paenalkalicoccus</taxon>
    </lineage>
</organism>
<evidence type="ECO:0000259" key="10">
    <source>
        <dbReference type="Pfam" id="PF03061"/>
    </source>
</evidence>
<evidence type="ECO:0000313" key="11">
    <source>
        <dbReference type="EMBL" id="QKS71472.1"/>
    </source>
</evidence>
<dbReference type="GO" id="GO:0045892">
    <property type="term" value="P:negative regulation of DNA-templated transcription"/>
    <property type="evidence" value="ECO:0007669"/>
    <property type="project" value="UniProtKB-UniRule"/>
</dbReference>
<keyword evidence="6 9" id="KW-0238">DNA-binding</keyword>
<keyword evidence="2 9" id="KW-0444">Lipid biosynthesis</keyword>
<name>A0A859FFL4_9BACI</name>
<evidence type="ECO:0000256" key="2">
    <source>
        <dbReference type="ARBA" id="ARBA00022516"/>
    </source>
</evidence>
<keyword evidence="8 9" id="KW-0804">Transcription</keyword>
<dbReference type="InterPro" id="IPR036388">
    <property type="entry name" value="WH-like_DNA-bd_sf"/>
</dbReference>
<evidence type="ECO:0000256" key="9">
    <source>
        <dbReference type="HAMAP-Rule" id="MF_01814"/>
    </source>
</evidence>
<dbReference type="SUPFAM" id="SSF54637">
    <property type="entry name" value="Thioesterase/thiol ester dehydrase-isomerase"/>
    <property type="match status" value="1"/>
</dbReference>
<dbReference type="Gene3D" id="1.10.10.10">
    <property type="entry name" value="Winged helix-like DNA-binding domain superfamily/Winged helix DNA-binding domain"/>
    <property type="match status" value="1"/>
</dbReference>
<evidence type="ECO:0000256" key="6">
    <source>
        <dbReference type="ARBA" id="ARBA00023125"/>
    </source>
</evidence>
<reference evidence="12" key="1">
    <citation type="submission" date="2019-07" db="EMBL/GenBank/DDBJ databases">
        <title>Bacillus alkalisoli sp. nov. isolated from saline soil.</title>
        <authorList>
            <person name="Sun J.-Q."/>
            <person name="Xu L."/>
        </authorList>
    </citation>
    <scope>NUCLEOTIDE SEQUENCE [LARGE SCALE GENOMIC DNA]</scope>
    <source>
        <strain evidence="12">M4U3P1</strain>
    </source>
</reference>
<dbReference type="InterPro" id="IPR006683">
    <property type="entry name" value="Thioestr_dom"/>
</dbReference>
<evidence type="ECO:0000256" key="1">
    <source>
        <dbReference type="ARBA" id="ARBA00022491"/>
    </source>
</evidence>
<keyword evidence="1 9" id="KW-0678">Repressor</keyword>
<sequence length="189" mass="21582">MKWSKKERQPKLKEKIETDPFVTDDALADLFEVSVQTVRLDRLEMNIPEVRERIKHVAKKQYDTVKALPIDEVIGEIIDLDLDKHAISLMDIRSEHVFSRTGIARGHHVFAQANSLAVAVIDDDLALTASAEISFTKQIKEGDRVIAKARVSEIKEQRTLVEVASYVENELVFSGTFSMFRDEREESKK</sequence>
<keyword evidence="7 9" id="KW-0275">Fatty acid biosynthesis</keyword>